<feature type="non-terminal residue" evidence="2">
    <location>
        <position position="235"/>
    </location>
</feature>
<dbReference type="EMBL" id="AXUN02000114">
    <property type="protein sequence ID" value="ETA81413.1"/>
    <property type="molecule type" value="Genomic_DNA"/>
</dbReference>
<keyword evidence="3" id="KW-1185">Reference proteome</keyword>
<dbReference type="OrthoDB" id="9775203at2"/>
<dbReference type="PANTHER" id="PTHR46889">
    <property type="entry name" value="TRANSPOSASE INSF FOR INSERTION SEQUENCE IS3B-RELATED"/>
    <property type="match status" value="1"/>
</dbReference>
<dbReference type="InterPro" id="IPR036397">
    <property type="entry name" value="RNaseH_sf"/>
</dbReference>
<dbReference type="Gene3D" id="3.30.420.10">
    <property type="entry name" value="Ribonuclease H-like superfamily/Ribonuclease H"/>
    <property type="match status" value="1"/>
</dbReference>
<organism evidence="2 3">
    <name type="scientific">Youngiibacter fragilis 232.1</name>
    <dbReference type="NCBI Taxonomy" id="994573"/>
    <lineage>
        <taxon>Bacteria</taxon>
        <taxon>Bacillati</taxon>
        <taxon>Bacillota</taxon>
        <taxon>Clostridia</taxon>
        <taxon>Eubacteriales</taxon>
        <taxon>Clostridiaceae</taxon>
        <taxon>Youngiibacter</taxon>
    </lineage>
</organism>
<accession>V7I6A4</accession>
<dbReference type="SUPFAM" id="SSF53098">
    <property type="entry name" value="Ribonuclease H-like"/>
    <property type="match status" value="1"/>
</dbReference>
<name>V7I6A4_9CLOT</name>
<proteinExistence type="predicted"/>
<comment type="caution">
    <text evidence="2">The sequence shown here is derived from an EMBL/GenBank/DDBJ whole genome shotgun (WGS) entry which is preliminary data.</text>
</comment>
<evidence type="ECO:0000259" key="1">
    <source>
        <dbReference type="PROSITE" id="PS50994"/>
    </source>
</evidence>
<dbReference type="RefSeq" id="WP_023863431.1">
    <property type="nucleotide sequence ID" value="NZ_AXUN02000114.1"/>
</dbReference>
<dbReference type="Pfam" id="PF00665">
    <property type="entry name" value="rve"/>
    <property type="match status" value="1"/>
</dbReference>
<evidence type="ECO:0000313" key="2">
    <source>
        <dbReference type="EMBL" id="ETA81413.1"/>
    </source>
</evidence>
<dbReference type="InterPro" id="IPR050900">
    <property type="entry name" value="Transposase_IS3/IS150/IS904"/>
</dbReference>
<dbReference type="InterPro" id="IPR001584">
    <property type="entry name" value="Integrase_cat-core"/>
</dbReference>
<evidence type="ECO:0000313" key="3">
    <source>
        <dbReference type="Proteomes" id="UP000017747"/>
    </source>
</evidence>
<feature type="domain" description="Integrase catalytic" evidence="1">
    <location>
        <begin position="137"/>
        <end position="235"/>
    </location>
</feature>
<dbReference type="Proteomes" id="UP000017747">
    <property type="component" value="Unassembled WGS sequence"/>
</dbReference>
<dbReference type="STRING" id="994573.T472_0206570"/>
<dbReference type="SUPFAM" id="SSF46689">
    <property type="entry name" value="Homeodomain-like"/>
    <property type="match status" value="1"/>
</dbReference>
<dbReference type="PROSITE" id="PS50994">
    <property type="entry name" value="INTEGRASE"/>
    <property type="match status" value="1"/>
</dbReference>
<protein>
    <submittedName>
        <fullName evidence="2">Integrase</fullName>
    </submittedName>
</protein>
<dbReference type="PANTHER" id="PTHR46889:SF5">
    <property type="entry name" value="INTEGRASE PROTEIN"/>
    <property type="match status" value="1"/>
</dbReference>
<gene>
    <name evidence="2" type="ORF">T472_0206570</name>
</gene>
<dbReference type="GO" id="GO:0015074">
    <property type="term" value="P:DNA integration"/>
    <property type="evidence" value="ECO:0007669"/>
    <property type="project" value="InterPro"/>
</dbReference>
<dbReference type="Pfam" id="PF13565">
    <property type="entry name" value="HTH_32"/>
    <property type="match status" value="1"/>
</dbReference>
<dbReference type="AlphaFoldDB" id="V7I6A4"/>
<dbReference type="InterPro" id="IPR012337">
    <property type="entry name" value="RNaseH-like_sf"/>
</dbReference>
<sequence>MINVSDRSKAIVLINEAVTGGALLSKACEEVGITERTYYRWIRLCRETGGYIDRRQTAERPEPANKLTEEERMEIIEVVNQPEFRSSSPCEIVPTLADQGIYIASESTFYRVLREKAMQHHRGRTAERNPRPISSHCATGPNQVWMWDITYLNGPVKGMFYYLYLFSDLFSRKIVAWEVWSKESAEHASQLVRRGIISEKIGLRRKPLVLHSDNGSPMKGATMLETPYSLGITPS</sequence>
<dbReference type="InterPro" id="IPR009057">
    <property type="entry name" value="Homeodomain-like_sf"/>
</dbReference>
<reference evidence="2 3" key="1">
    <citation type="journal article" date="2014" name="Genome Announc.">
        <title>Genome Sequence of Youngiibacter fragilis, the Type Strain of the Genus Youngiibacter.</title>
        <authorList>
            <person name="Wawrik C.B."/>
            <person name="Callaghan A.V."/>
            <person name="Stamps B.W."/>
            <person name="Wawrik B."/>
        </authorList>
    </citation>
    <scope>NUCLEOTIDE SEQUENCE [LARGE SCALE GENOMIC DNA]</scope>
    <source>
        <strain evidence="2 3">232.1</strain>
    </source>
</reference>
<dbReference type="eggNOG" id="COG2801">
    <property type="taxonomic scope" value="Bacteria"/>
</dbReference>
<dbReference type="GO" id="GO:0003676">
    <property type="term" value="F:nucleic acid binding"/>
    <property type="evidence" value="ECO:0007669"/>
    <property type="project" value="InterPro"/>
</dbReference>